<dbReference type="Proteomes" id="UP000007431">
    <property type="component" value="Unassembled WGS sequence"/>
</dbReference>
<keyword evidence="1" id="KW-0175">Coiled coil</keyword>
<protein>
    <recommendedName>
        <fullName evidence="5">F-box domain-containing protein</fullName>
    </recommendedName>
</protein>
<evidence type="ECO:0008006" key="5">
    <source>
        <dbReference type="Google" id="ProtNLM"/>
    </source>
</evidence>
<evidence type="ECO:0000256" key="1">
    <source>
        <dbReference type="SAM" id="Coils"/>
    </source>
</evidence>
<dbReference type="VEuPathDB" id="FungiDB:SCHCODRAFT_02697147"/>
<keyword evidence="4" id="KW-1185">Reference proteome</keyword>
<dbReference type="HOGENOM" id="CLU_034310_0_0_1"/>
<sequence>MSPTTGCISNCTQCGQTTVRPLQFDDHAWLPSLRAGNHPSPSESATLEDETRMLKDYVKQIQAEEIKAQQRLADLQSMREKAERDIERRSSYLLSPIRRLPDELLSEIFLHIFPFPTTLKFSGHPPFPTFLRPTYFAPPYVCSWWRDVATRTPKMQPLIEFDLANQAMPRKYVGVDGGVARLPYAHLRLRMCNILDRTNAPPCPEALASLRTHSTRWQELDLSYPSWHVIEHIGTRLPLPQLEKLNLSLPNTGSSMPYYSFEQGQQRSWWDDANASDNPCLFGNAPALRSLGLYNRMGKAITKLPFSLPWQQLTELSVNPHIAAELCVDTLNQCTSLQKFALRDNPKRSGWYLTPPATTKTCVFHGTHLAIEVGDLNNAAPFLNALTAPSITHFTFSPFKGKELKSLLNFFERSQCSVTHLELLTSSPHPSTADLEALLAYTPRLQYLQLRLGDDWQVIEVADRHRGRALLETLCRLRRSGRLSHLQVLKFASPDFYEQHVLTHLIPAFVREEPPLRQFWIETPLKSERIWEELLPELMERVELYGVHDSFELAGPPIVVGEPRTLSEMLLYESREYGSDSDWDDKSDSEGGVEYGAFDGYF</sequence>
<evidence type="ECO:0000313" key="3">
    <source>
        <dbReference type="EMBL" id="EFJ02219.1"/>
    </source>
</evidence>
<dbReference type="InterPro" id="IPR032675">
    <property type="entry name" value="LRR_dom_sf"/>
</dbReference>
<dbReference type="RefSeq" id="XP_003037121.1">
    <property type="nucleotide sequence ID" value="XM_003037075.1"/>
</dbReference>
<gene>
    <name evidence="3" type="ORF">SCHCODRAFT_231239</name>
</gene>
<feature type="region of interest" description="Disordered" evidence="2">
    <location>
        <begin position="578"/>
        <end position="602"/>
    </location>
</feature>
<feature type="coiled-coil region" evidence="1">
    <location>
        <begin position="47"/>
        <end position="85"/>
    </location>
</feature>
<dbReference type="OrthoDB" id="2999674at2759"/>
<dbReference type="Gene3D" id="3.80.10.10">
    <property type="entry name" value="Ribonuclease Inhibitor"/>
    <property type="match status" value="1"/>
</dbReference>
<name>D8PN84_SCHCM</name>
<reference evidence="3 4" key="1">
    <citation type="journal article" date="2010" name="Nat. Biotechnol.">
        <title>Genome sequence of the model mushroom Schizophyllum commune.</title>
        <authorList>
            <person name="Ohm R.A."/>
            <person name="de Jong J.F."/>
            <person name="Lugones L.G."/>
            <person name="Aerts A."/>
            <person name="Kothe E."/>
            <person name="Stajich J.E."/>
            <person name="de Vries R.P."/>
            <person name="Record E."/>
            <person name="Levasseur A."/>
            <person name="Baker S.E."/>
            <person name="Bartholomew K.A."/>
            <person name="Coutinho P.M."/>
            <person name="Erdmann S."/>
            <person name="Fowler T.J."/>
            <person name="Gathman A.C."/>
            <person name="Lombard V."/>
            <person name="Henrissat B."/>
            <person name="Knabe N."/>
            <person name="Kuees U."/>
            <person name="Lilly W.W."/>
            <person name="Lindquist E."/>
            <person name="Lucas S."/>
            <person name="Magnuson J.K."/>
            <person name="Piumi F."/>
            <person name="Raudaskoski M."/>
            <person name="Salamov A."/>
            <person name="Schmutz J."/>
            <person name="Schwarze F.W.M.R."/>
            <person name="vanKuyk P.A."/>
            <person name="Horton J.S."/>
            <person name="Grigoriev I.V."/>
            <person name="Woesten H.A.B."/>
        </authorList>
    </citation>
    <scope>NUCLEOTIDE SEQUENCE [LARGE SCALE GENOMIC DNA]</scope>
    <source>
        <strain evidence="4">H4-8 / FGSC 9210</strain>
    </source>
</reference>
<dbReference type="EMBL" id="GL377302">
    <property type="protein sequence ID" value="EFJ02219.1"/>
    <property type="molecule type" value="Genomic_DNA"/>
</dbReference>
<dbReference type="KEGG" id="scm:SCHCO_02697147"/>
<feature type="compositionally biased region" description="Basic and acidic residues" evidence="2">
    <location>
        <begin position="578"/>
        <end position="589"/>
    </location>
</feature>
<dbReference type="GeneID" id="9589726"/>
<organism evidence="4">
    <name type="scientific">Schizophyllum commune (strain H4-8 / FGSC 9210)</name>
    <name type="common">Split gill fungus</name>
    <dbReference type="NCBI Taxonomy" id="578458"/>
    <lineage>
        <taxon>Eukaryota</taxon>
        <taxon>Fungi</taxon>
        <taxon>Dikarya</taxon>
        <taxon>Basidiomycota</taxon>
        <taxon>Agaricomycotina</taxon>
        <taxon>Agaricomycetes</taxon>
        <taxon>Agaricomycetidae</taxon>
        <taxon>Agaricales</taxon>
        <taxon>Schizophyllaceae</taxon>
        <taxon>Schizophyllum</taxon>
    </lineage>
</organism>
<dbReference type="SUPFAM" id="SSF52047">
    <property type="entry name" value="RNI-like"/>
    <property type="match status" value="1"/>
</dbReference>
<evidence type="ECO:0000256" key="2">
    <source>
        <dbReference type="SAM" id="MobiDB-lite"/>
    </source>
</evidence>
<proteinExistence type="predicted"/>
<dbReference type="OMA" id="IASPRTC"/>
<dbReference type="AlphaFoldDB" id="D8PN84"/>
<accession>D8PN84</accession>
<evidence type="ECO:0000313" key="4">
    <source>
        <dbReference type="Proteomes" id="UP000007431"/>
    </source>
</evidence>
<dbReference type="InParanoid" id="D8PN84"/>